<dbReference type="Proteomes" id="UP000245207">
    <property type="component" value="Unassembled WGS sequence"/>
</dbReference>
<keyword evidence="3" id="KW-1185">Reference proteome</keyword>
<gene>
    <name evidence="2" type="ORF">CTI12_AA172720</name>
</gene>
<proteinExistence type="predicted"/>
<sequence length="165" mass="18178">MPPTGKKKDSKGKKKDSKGNKKDYKGKKKAHESATKHGLQLLLDIENVKKVVTCMDLPQVTEHKALVCAHPHRHEIIQDLYTKSNDSKRGVIHGGLVRNGVSEGKFTEVMLCEIEKIQKVFNPQALIPVYSAMPQNIEKALVDVTHPQHGEDSSPLIAAVAASID</sequence>
<comment type="caution">
    <text evidence="2">The sequence shown here is derived from an EMBL/GenBank/DDBJ whole genome shotgun (WGS) entry which is preliminary data.</text>
</comment>
<evidence type="ECO:0000313" key="3">
    <source>
        <dbReference type="Proteomes" id="UP000245207"/>
    </source>
</evidence>
<dbReference type="EMBL" id="PKPP01001365">
    <property type="protein sequence ID" value="PWA83304.1"/>
    <property type="molecule type" value="Genomic_DNA"/>
</dbReference>
<dbReference type="PANTHER" id="PTHR22891">
    <property type="entry name" value="EUKARYOTIC TRANSLATION INITIATION FACTOR 2C"/>
    <property type="match status" value="1"/>
</dbReference>
<dbReference type="AlphaFoldDB" id="A0A2U1PC18"/>
<organism evidence="2 3">
    <name type="scientific">Artemisia annua</name>
    <name type="common">Sweet wormwood</name>
    <dbReference type="NCBI Taxonomy" id="35608"/>
    <lineage>
        <taxon>Eukaryota</taxon>
        <taxon>Viridiplantae</taxon>
        <taxon>Streptophyta</taxon>
        <taxon>Embryophyta</taxon>
        <taxon>Tracheophyta</taxon>
        <taxon>Spermatophyta</taxon>
        <taxon>Magnoliopsida</taxon>
        <taxon>eudicotyledons</taxon>
        <taxon>Gunneridae</taxon>
        <taxon>Pentapetalae</taxon>
        <taxon>asterids</taxon>
        <taxon>campanulids</taxon>
        <taxon>Asterales</taxon>
        <taxon>Asteraceae</taxon>
        <taxon>Asteroideae</taxon>
        <taxon>Anthemideae</taxon>
        <taxon>Artemisiinae</taxon>
        <taxon>Artemisia</taxon>
    </lineage>
</organism>
<evidence type="ECO:0000256" key="1">
    <source>
        <dbReference type="SAM" id="MobiDB-lite"/>
    </source>
</evidence>
<name>A0A2U1PC18_ARTAN</name>
<protein>
    <submittedName>
        <fullName evidence="2">Argonaute/Dicer protein, PAZ</fullName>
    </submittedName>
</protein>
<feature type="region of interest" description="Disordered" evidence="1">
    <location>
        <begin position="1"/>
        <end position="32"/>
    </location>
</feature>
<evidence type="ECO:0000313" key="2">
    <source>
        <dbReference type="EMBL" id="PWA83304.1"/>
    </source>
</evidence>
<accession>A0A2U1PC18</accession>
<reference evidence="2 3" key="1">
    <citation type="journal article" date="2018" name="Mol. Plant">
        <title>The genome of Artemisia annua provides insight into the evolution of Asteraceae family and artemisinin biosynthesis.</title>
        <authorList>
            <person name="Shen Q."/>
            <person name="Zhang L."/>
            <person name="Liao Z."/>
            <person name="Wang S."/>
            <person name="Yan T."/>
            <person name="Shi P."/>
            <person name="Liu M."/>
            <person name="Fu X."/>
            <person name="Pan Q."/>
            <person name="Wang Y."/>
            <person name="Lv Z."/>
            <person name="Lu X."/>
            <person name="Zhang F."/>
            <person name="Jiang W."/>
            <person name="Ma Y."/>
            <person name="Chen M."/>
            <person name="Hao X."/>
            <person name="Li L."/>
            <person name="Tang Y."/>
            <person name="Lv G."/>
            <person name="Zhou Y."/>
            <person name="Sun X."/>
            <person name="Brodelius P.E."/>
            <person name="Rose J.K.C."/>
            <person name="Tang K."/>
        </authorList>
    </citation>
    <scope>NUCLEOTIDE SEQUENCE [LARGE SCALE GENOMIC DNA]</scope>
    <source>
        <strain evidence="3">cv. Huhao1</strain>
        <tissue evidence="2">Leaf</tissue>
    </source>
</reference>
<dbReference type="STRING" id="35608.A0A2U1PC18"/>
<dbReference type="OrthoDB" id="1735462at2759"/>